<accession>A0A841L504</accession>
<reference evidence="1 2" key="1">
    <citation type="submission" date="2020-08" db="EMBL/GenBank/DDBJ databases">
        <title>Genomic Encyclopedia of Type Strains, Phase IV (KMG-IV): sequencing the most valuable type-strain genomes for metagenomic binning, comparative biology and taxonomic classification.</title>
        <authorList>
            <person name="Goeker M."/>
        </authorList>
    </citation>
    <scope>NUCLEOTIDE SEQUENCE [LARGE SCALE GENOMIC DNA]</scope>
    <source>
        <strain evidence="1 2">DSM 102189</strain>
    </source>
</reference>
<dbReference type="Proteomes" id="UP000538147">
    <property type="component" value="Unassembled WGS sequence"/>
</dbReference>
<evidence type="ECO:0000313" key="1">
    <source>
        <dbReference type="EMBL" id="MBB6226053.1"/>
    </source>
</evidence>
<evidence type="ECO:0000313" key="2">
    <source>
        <dbReference type="Proteomes" id="UP000538147"/>
    </source>
</evidence>
<sequence>MAGRCIISLGLAVPVLAVEPPPLAIPKSLSALCPKAKPGEIVVCADQEPAPSPYRAPIKPGPVVGSRNSVSVSRERNALVEMGMDGGGGSCSRAGAMAMYGCGFREHKRWVEQRANAKDSRGYIFEGTDK</sequence>
<comment type="caution">
    <text evidence="1">The sequence shown here is derived from an EMBL/GenBank/DDBJ whole genome shotgun (WGS) entry which is preliminary data.</text>
</comment>
<keyword evidence="2" id="KW-1185">Reference proteome</keyword>
<dbReference type="EMBL" id="JACIIV010000001">
    <property type="protein sequence ID" value="MBB6226053.1"/>
    <property type="molecule type" value="Genomic_DNA"/>
</dbReference>
<gene>
    <name evidence="1" type="ORF">FHS79_000204</name>
</gene>
<organism evidence="1 2">
    <name type="scientific">Polymorphobacter multimanifer</name>
    <dbReference type="NCBI Taxonomy" id="1070431"/>
    <lineage>
        <taxon>Bacteria</taxon>
        <taxon>Pseudomonadati</taxon>
        <taxon>Pseudomonadota</taxon>
        <taxon>Alphaproteobacteria</taxon>
        <taxon>Sphingomonadales</taxon>
        <taxon>Sphingosinicellaceae</taxon>
        <taxon>Polymorphobacter</taxon>
    </lineage>
</organism>
<name>A0A841L504_9SPHN</name>
<proteinExistence type="predicted"/>
<dbReference type="AlphaFoldDB" id="A0A841L504"/>
<protein>
    <submittedName>
        <fullName evidence="1">Uncharacterized protein</fullName>
    </submittedName>
</protein>
<dbReference type="RefSeq" id="WP_184193974.1">
    <property type="nucleotide sequence ID" value="NZ_JACIIV010000001.1"/>
</dbReference>